<dbReference type="InterPro" id="IPR027031">
    <property type="entry name" value="Gly-tRNA_synthase/POLG2"/>
</dbReference>
<name>A0A075GWG6_9EURY</name>
<keyword evidence="5" id="KW-0436">Ligase</keyword>
<dbReference type="PROSITE" id="PS50862">
    <property type="entry name" value="AA_TRNA_LIGASE_II"/>
    <property type="match status" value="1"/>
</dbReference>
<dbReference type="SUPFAM" id="SSF52954">
    <property type="entry name" value="Class II aaRS ABD-related"/>
    <property type="match status" value="1"/>
</dbReference>
<dbReference type="NCBIfam" id="NF003211">
    <property type="entry name" value="PRK04173.1"/>
    <property type="match status" value="1"/>
</dbReference>
<dbReference type="Gene3D" id="3.40.50.800">
    <property type="entry name" value="Anticodon-binding domain"/>
    <property type="match status" value="1"/>
</dbReference>
<dbReference type="InterPro" id="IPR036621">
    <property type="entry name" value="Anticodon-bd_dom_sf"/>
</dbReference>
<protein>
    <recommendedName>
        <fullName evidence="2">glycine--tRNA ligase</fullName>
        <ecNumber evidence="2">6.1.1.14</ecNumber>
    </recommendedName>
    <alternativeName>
        <fullName evidence="3">Diadenosine tetraphosphate synthetase</fullName>
    </alternativeName>
</protein>
<dbReference type="EMBL" id="KF900761">
    <property type="protein sequence ID" value="AIF06153.1"/>
    <property type="molecule type" value="Genomic_DNA"/>
</dbReference>
<evidence type="ECO:0000313" key="5">
    <source>
        <dbReference type="EMBL" id="AIF06153.1"/>
    </source>
</evidence>
<dbReference type="InterPro" id="IPR045864">
    <property type="entry name" value="aa-tRNA-synth_II/BPL/LPL"/>
</dbReference>
<comment type="subcellular location">
    <subcellularLocation>
        <location evidence="1">Cytoplasm</location>
    </subcellularLocation>
</comment>
<keyword evidence="5" id="KW-0030">Aminoacyl-tRNA synthetase</keyword>
<dbReference type="InterPro" id="IPR006195">
    <property type="entry name" value="aa-tRNA-synth_II"/>
</dbReference>
<feature type="domain" description="Aminoacyl-transfer RNA synthetases class-II family profile" evidence="4">
    <location>
        <begin position="8"/>
        <end position="478"/>
    </location>
</feature>
<dbReference type="InterPro" id="IPR004154">
    <property type="entry name" value="Anticodon-bd"/>
</dbReference>
<sequence length="571" mass="63451">MAEERRLERLSAMLKRRGIVLPAFDIYGGVSGLIDYGPVGAAIRRRLTQKWVDHWLSHGDIVEIDSPTITPEAVLVASGHVGEFNDLMTECRACSSVFRADHLVEHLHPNADSLAADAVDDLLASGIECPSCSDAAWTAAKPMNLMFSTQIGAMSSGRTAFMRPETAQGMFMLYPALYRHFRQKLPFGAIQTGKGYRNEISPRQGMIRLREFNMAELEYFIDPDNPPSVDLARRTEIVSLVPDPDGPHAGETRMGFGAALDAGIVRHSTVAWFLARTWDFLVEVGIDPAQIRFRQHASTEMAHYAADCWDCEIHGEHGWIECVGIANRTCHDLESHEAHSKAKGLRAWRQFAEPRTQTIERLAPNGAVVGPTFRADAGAVVAALEALSELPDELPFELELADGRSVTIDSSMVERRTETANVSGEWFTPHVIEPAFGIDRIIWHVLDHAYEEAQKEGEDYTFLRLAEGISSVDCVVLPLFDKDGMPDLAREITSAINSLPRARAEMDSSKSIGRRYARADEIGIPWALTIDHTSLEDGSVTIRRRDDQMQVRAFVDEILDRMAAGTIQELF</sequence>
<dbReference type="GO" id="GO:0005737">
    <property type="term" value="C:cytoplasm"/>
    <property type="evidence" value="ECO:0007669"/>
    <property type="project" value="UniProtKB-SubCell"/>
</dbReference>
<dbReference type="EC" id="6.1.1.14" evidence="2"/>
<dbReference type="Pfam" id="PF03129">
    <property type="entry name" value="HGTP_anticodon"/>
    <property type="match status" value="1"/>
</dbReference>
<dbReference type="InterPro" id="IPR002315">
    <property type="entry name" value="tRNA-synt_gly"/>
</dbReference>
<dbReference type="PANTHER" id="PTHR10745:SF0">
    <property type="entry name" value="GLYCINE--TRNA LIGASE"/>
    <property type="match status" value="1"/>
</dbReference>
<gene>
    <name evidence="5" type="primary">GARS</name>
    <name evidence="5" type="synonym">glyS1</name>
</gene>
<dbReference type="PANTHER" id="PTHR10745">
    <property type="entry name" value="GLYCYL-TRNA SYNTHETASE/DNA POLYMERASE SUBUNIT GAMMA-2"/>
    <property type="match status" value="1"/>
</dbReference>
<organism evidence="5">
    <name type="scientific">uncultured marine group II/III euryarchaeote KM3_190_A04</name>
    <dbReference type="NCBI Taxonomy" id="1457959"/>
    <lineage>
        <taxon>Archaea</taxon>
        <taxon>Methanobacteriati</taxon>
        <taxon>Methanobacteriota</taxon>
        <taxon>environmental samples</taxon>
    </lineage>
</organism>
<accession>A0A075GWG6</accession>
<dbReference type="NCBIfam" id="TIGR00389">
    <property type="entry name" value="glyS_dimeric"/>
    <property type="match status" value="1"/>
</dbReference>
<dbReference type="PRINTS" id="PR01043">
    <property type="entry name" value="TRNASYNTHGLY"/>
</dbReference>
<evidence type="ECO:0000256" key="1">
    <source>
        <dbReference type="ARBA" id="ARBA00004496"/>
    </source>
</evidence>
<dbReference type="GO" id="GO:0004820">
    <property type="term" value="F:glycine-tRNA ligase activity"/>
    <property type="evidence" value="ECO:0007669"/>
    <property type="project" value="UniProtKB-EC"/>
</dbReference>
<proteinExistence type="predicted"/>
<dbReference type="GO" id="GO:0005524">
    <property type="term" value="F:ATP binding"/>
    <property type="evidence" value="ECO:0007669"/>
    <property type="project" value="InterPro"/>
</dbReference>
<dbReference type="AlphaFoldDB" id="A0A075GWG6"/>
<dbReference type="GO" id="GO:0006426">
    <property type="term" value="P:glycyl-tRNA aminoacylation"/>
    <property type="evidence" value="ECO:0007669"/>
    <property type="project" value="InterPro"/>
</dbReference>
<reference evidence="5" key="1">
    <citation type="journal article" date="2014" name="Genome Biol. Evol.">
        <title>Pangenome evidence for extensive interdomain horizontal transfer affecting lineage core and shell genes in uncultured planktonic thaumarchaeota and euryarchaeota.</title>
        <authorList>
            <person name="Deschamps P."/>
            <person name="Zivanovic Y."/>
            <person name="Moreira D."/>
            <person name="Rodriguez-Valera F."/>
            <person name="Lopez-Garcia P."/>
        </authorList>
    </citation>
    <scope>NUCLEOTIDE SEQUENCE</scope>
</reference>
<dbReference type="Gene3D" id="3.30.930.10">
    <property type="entry name" value="Bira Bifunctional Protein, Domain 2"/>
    <property type="match status" value="2"/>
</dbReference>
<evidence type="ECO:0000256" key="2">
    <source>
        <dbReference type="ARBA" id="ARBA00012829"/>
    </source>
</evidence>
<evidence type="ECO:0000256" key="3">
    <source>
        <dbReference type="ARBA" id="ARBA00030057"/>
    </source>
</evidence>
<evidence type="ECO:0000259" key="4">
    <source>
        <dbReference type="PROSITE" id="PS50862"/>
    </source>
</evidence>
<dbReference type="SUPFAM" id="SSF55681">
    <property type="entry name" value="Class II aaRS and biotin synthetases"/>
    <property type="match status" value="1"/>
</dbReference>